<keyword evidence="2 10" id="KW-0158">Chromosome</keyword>
<feature type="compositionally biased region" description="Polar residues" evidence="12">
    <location>
        <begin position="30"/>
        <end position="41"/>
    </location>
</feature>
<dbReference type="InterPro" id="IPR057091">
    <property type="entry name" value="NDC80_loop"/>
</dbReference>
<comment type="subunit">
    <text evidence="10">Component of the NDC80 complex.</text>
</comment>
<keyword evidence="3 10" id="KW-0132">Cell division</keyword>
<evidence type="ECO:0000256" key="2">
    <source>
        <dbReference type="ARBA" id="ARBA00022454"/>
    </source>
</evidence>
<comment type="similarity">
    <text evidence="1 10">Belongs to the NDC80/HEC1 family.</text>
</comment>
<evidence type="ECO:0000259" key="13">
    <source>
        <dbReference type="Pfam" id="PF03801"/>
    </source>
</evidence>
<evidence type="ECO:0000256" key="9">
    <source>
        <dbReference type="ARBA" id="ARBA00023328"/>
    </source>
</evidence>
<evidence type="ECO:0000256" key="7">
    <source>
        <dbReference type="ARBA" id="ARBA00023242"/>
    </source>
</evidence>
<dbReference type="InterPro" id="IPR055260">
    <property type="entry name" value="Ndc80_CH"/>
</dbReference>
<evidence type="ECO:0000256" key="1">
    <source>
        <dbReference type="ARBA" id="ARBA00007050"/>
    </source>
</evidence>
<feature type="coiled-coil region" evidence="11">
    <location>
        <begin position="224"/>
        <end position="258"/>
    </location>
</feature>
<dbReference type="PANTHER" id="PTHR10643">
    <property type="entry name" value="KINETOCHORE PROTEIN NDC80"/>
    <property type="match status" value="1"/>
</dbReference>
<evidence type="ECO:0000313" key="15">
    <source>
        <dbReference type="EnsemblMetazoa" id="XP_020914198.1"/>
    </source>
</evidence>
<feature type="coiled-coil region" evidence="11">
    <location>
        <begin position="296"/>
        <end position="393"/>
    </location>
</feature>
<protein>
    <recommendedName>
        <fullName evidence="10">Kinetochore protein NDC80</fullName>
    </recommendedName>
</protein>
<dbReference type="InterPro" id="IPR038273">
    <property type="entry name" value="Ndc80_sf"/>
</dbReference>
<dbReference type="EnsemblMetazoa" id="XM_021058539.2">
    <property type="protein sequence ID" value="XP_020914198.1"/>
    <property type="gene ID" value="LOC110251798"/>
</dbReference>
<evidence type="ECO:0000256" key="5">
    <source>
        <dbReference type="ARBA" id="ARBA00022838"/>
    </source>
</evidence>
<dbReference type="GO" id="GO:0005634">
    <property type="term" value="C:nucleus"/>
    <property type="evidence" value="ECO:0007669"/>
    <property type="project" value="UniProtKB-SubCell"/>
</dbReference>
<dbReference type="InterPro" id="IPR005550">
    <property type="entry name" value="Kinetochore_Ndc80"/>
</dbReference>
<dbReference type="GO" id="GO:0051315">
    <property type="term" value="P:attachment of mitotic spindle microtubules to kinetochore"/>
    <property type="evidence" value="ECO:0007669"/>
    <property type="project" value="UniProtKB-UniRule"/>
</dbReference>
<evidence type="ECO:0000256" key="8">
    <source>
        <dbReference type="ARBA" id="ARBA00023306"/>
    </source>
</evidence>
<dbReference type="GO" id="GO:0051301">
    <property type="term" value="P:cell division"/>
    <property type="evidence" value="ECO:0007669"/>
    <property type="project" value="UniProtKB-UniRule"/>
</dbReference>
<keyword evidence="6 11" id="KW-0175">Coiled coil</keyword>
<dbReference type="OrthoDB" id="6022055at2759"/>
<dbReference type="RefSeq" id="XP_020914198.1">
    <property type="nucleotide sequence ID" value="XM_021058539.2"/>
</dbReference>
<feature type="coiled-coil region" evidence="11">
    <location>
        <begin position="453"/>
        <end position="512"/>
    </location>
</feature>
<accession>A0A913Y3P3</accession>
<dbReference type="Pfam" id="PF24487">
    <property type="entry name" value="NDC80_loop"/>
    <property type="match status" value="1"/>
</dbReference>
<evidence type="ECO:0000259" key="14">
    <source>
        <dbReference type="Pfam" id="PF24487"/>
    </source>
</evidence>
<dbReference type="Pfam" id="PF03801">
    <property type="entry name" value="Ndc80_HEC"/>
    <property type="match status" value="1"/>
</dbReference>
<proteinExistence type="inferred from homology"/>
<evidence type="ECO:0000256" key="12">
    <source>
        <dbReference type="SAM" id="MobiDB-lite"/>
    </source>
</evidence>
<dbReference type="GO" id="GO:0031262">
    <property type="term" value="C:Ndc80 complex"/>
    <property type="evidence" value="ECO:0007669"/>
    <property type="project" value="UniProtKB-UniRule"/>
</dbReference>
<organism evidence="15 16">
    <name type="scientific">Exaiptasia diaphana</name>
    <name type="common">Tropical sea anemone</name>
    <name type="synonym">Aiptasia pulchella</name>
    <dbReference type="NCBI Taxonomy" id="2652724"/>
    <lineage>
        <taxon>Eukaryota</taxon>
        <taxon>Metazoa</taxon>
        <taxon>Cnidaria</taxon>
        <taxon>Anthozoa</taxon>
        <taxon>Hexacorallia</taxon>
        <taxon>Actiniaria</taxon>
        <taxon>Aiptasiidae</taxon>
        <taxon>Exaiptasia</taxon>
    </lineage>
</organism>
<reference evidence="15" key="1">
    <citation type="submission" date="2022-11" db="UniProtKB">
        <authorList>
            <consortium name="EnsemblMetazoa"/>
        </authorList>
    </citation>
    <scope>IDENTIFICATION</scope>
</reference>
<keyword evidence="8 10" id="KW-0131">Cell cycle</keyword>
<keyword evidence="16" id="KW-1185">Reference proteome</keyword>
<sequence length="593" mass="69796">MRRNTLGVLNGNQSARPKDRKSLGPRPSTGRLSTSGRPSISSKRRSSQYGRDNYAQIKDTRNLSDRGVYRKNIRNLMEFLTEFNYPNPISERILSAPPMKEFKKIFLFVYSFIDPNVKEKTIDKRPEEEIPRIFKLLGYPFTISKSSMFSVGSPHTWPNLLGALCWLIELTKFAMKTSENINEILFDEDNDVDKLYFEYLEDSYLAFMKGRELDDLKEFESTLFDKIKERHSVAYKELEELEKENETLEKELAELEGPSRLEALVEKQKSLETDREKFKKYIHDLRKQSKIISDNNSQQDEEILALKMELDALTIENIQRQEILDKQELSPADVQRMKTEKKELMKHLKDLEGNCDYLDKKIWDLEMDYAKLHEEAEQNIREYNETARKLKLVPTTAENANGFDFEMHFNPQQLGVVSHYRDTLKPALIDIKEKITERTRNIQTQIMTDEEALDQLGDLITERREELENLESKQALMDKDFETKKEEMAKQHQTLTTELQERQQELINVKKQDKESTEVKQQQLLQLQERADKRTVELQEEVSEFKEFLVKACHLVMDHKTIMNKSIKEIEERAKQALQETKSLQVPEMQNDN</sequence>
<feature type="domain" description="Kinetochore protein Ndc80 CH" evidence="13">
    <location>
        <begin position="42"/>
        <end position="174"/>
    </location>
</feature>
<dbReference type="OMA" id="PSHKFQK"/>
<comment type="function">
    <text evidence="10">Acts as a component of the essential kinetochore-associated NDC80 complex, which is required for chromosome segregation and spindle checkpoint activity.</text>
</comment>
<evidence type="ECO:0000256" key="11">
    <source>
        <dbReference type="SAM" id="Coils"/>
    </source>
</evidence>
<keyword evidence="4 10" id="KW-0498">Mitosis</keyword>
<evidence type="ECO:0000256" key="6">
    <source>
        <dbReference type="ARBA" id="ARBA00023054"/>
    </source>
</evidence>
<evidence type="ECO:0000313" key="16">
    <source>
        <dbReference type="Proteomes" id="UP000887567"/>
    </source>
</evidence>
<dbReference type="PANTHER" id="PTHR10643:SF2">
    <property type="entry name" value="KINETOCHORE PROTEIN NDC80 HOMOLOG"/>
    <property type="match status" value="1"/>
</dbReference>
<feature type="region of interest" description="Disordered" evidence="12">
    <location>
        <begin position="1"/>
        <end position="52"/>
    </location>
</feature>
<dbReference type="Proteomes" id="UP000887567">
    <property type="component" value="Unplaced"/>
</dbReference>
<dbReference type="AlphaFoldDB" id="A0A913Y3P3"/>
<dbReference type="KEGG" id="epa:110251798"/>
<evidence type="ECO:0000256" key="4">
    <source>
        <dbReference type="ARBA" id="ARBA00022776"/>
    </source>
</evidence>
<comment type="subcellular location">
    <subcellularLocation>
        <location evidence="10">Chromosome</location>
        <location evidence="10">Centromere</location>
        <location evidence="10">Kinetochore</location>
    </subcellularLocation>
    <subcellularLocation>
        <location evidence="10">Nucleus</location>
    </subcellularLocation>
</comment>
<name>A0A913Y3P3_EXADI</name>
<dbReference type="GeneID" id="110251798"/>
<evidence type="ECO:0000256" key="3">
    <source>
        <dbReference type="ARBA" id="ARBA00022618"/>
    </source>
</evidence>
<keyword evidence="5 10" id="KW-0995">Kinetochore</keyword>
<evidence type="ECO:0000256" key="10">
    <source>
        <dbReference type="RuleBase" id="RU368072"/>
    </source>
</evidence>
<feature type="domain" description="Kinetochore protein NDC80 loop region" evidence="14">
    <location>
        <begin position="352"/>
        <end position="574"/>
    </location>
</feature>
<keyword evidence="7 10" id="KW-0539">Nucleus</keyword>
<dbReference type="Gene3D" id="1.10.418.30">
    <property type="entry name" value="Ncd80 complex, Ncd80 subunit"/>
    <property type="match status" value="1"/>
</dbReference>
<keyword evidence="9 10" id="KW-0137">Centromere</keyword>
<dbReference type="Gene3D" id="6.10.250.1950">
    <property type="match status" value="1"/>
</dbReference>